<gene>
    <name evidence="2" type="ORF">ACFQ39_04540</name>
</gene>
<evidence type="ECO:0000313" key="3">
    <source>
        <dbReference type="Proteomes" id="UP001597201"/>
    </source>
</evidence>
<dbReference type="InterPro" id="IPR013766">
    <property type="entry name" value="Thioredoxin_domain"/>
</dbReference>
<keyword evidence="3" id="KW-1185">Reference proteome</keyword>
<keyword evidence="2" id="KW-0575">Peroxidase</keyword>
<dbReference type="Proteomes" id="UP001597201">
    <property type="component" value="Unassembled WGS sequence"/>
</dbReference>
<comment type="caution">
    <text evidence="2">The sequence shown here is derived from an EMBL/GenBank/DDBJ whole genome shotgun (WGS) entry which is preliminary data.</text>
</comment>
<dbReference type="InterPro" id="IPR036249">
    <property type="entry name" value="Thioredoxin-like_sf"/>
</dbReference>
<evidence type="ECO:0000313" key="2">
    <source>
        <dbReference type="EMBL" id="MFD1314872.1"/>
    </source>
</evidence>
<keyword evidence="2" id="KW-0560">Oxidoreductase</keyword>
<dbReference type="Pfam" id="PF08534">
    <property type="entry name" value="Redoxin"/>
    <property type="match status" value="1"/>
</dbReference>
<dbReference type="SUPFAM" id="SSF52833">
    <property type="entry name" value="Thioredoxin-like"/>
    <property type="match status" value="1"/>
</dbReference>
<dbReference type="PANTHER" id="PTHR42852">
    <property type="entry name" value="THIOL:DISULFIDE INTERCHANGE PROTEIN DSBE"/>
    <property type="match status" value="1"/>
</dbReference>
<protein>
    <submittedName>
        <fullName evidence="2">Peroxiredoxin family protein</fullName>
        <ecNumber evidence="2">1.11.1.24</ecNumber>
    </submittedName>
</protein>
<name>A0ABW3Y1H6_9FLAO</name>
<accession>A0ABW3Y1H6</accession>
<dbReference type="InterPro" id="IPR013740">
    <property type="entry name" value="Redoxin"/>
</dbReference>
<sequence>MLKKILIIIFLVTTLSSCKKETPPTILKTGVWRGNLKIQGQDLPFNFEVNKDRDRFEIDLINGDERLSIDKVYLFGDSLAFNLHIFDIEIRAKIKNDSLIGTYTKNYAEGYVLPFYAVHGKNGRFDNMKAHHRFDGKWETYFMNADGKKTLSIGVFQSKDSVLTGTFLNTTGDYRYLDGYTSLDTMYLYSFDGNHLYKFKGVLENESIINGTFWSGKTGYKNFVSKRNDSIELPDPHSLTYLKEGYDKVSFSFKNVDGKEVSIDDPAFKNKVVVLQILGTWCPNCMDETRFLADWYKKNKDRGVEIIGLAYEIKPEFTYAKDRIKTMKTQMRVDYEVLVAGLSTTKSASESLPMLNEVISFPTTIIIDKFGKVRQIHTGFSGPATGEYYDQYVKDFNQLMDELLEETI</sequence>
<dbReference type="CDD" id="cd02966">
    <property type="entry name" value="TlpA_like_family"/>
    <property type="match status" value="1"/>
</dbReference>
<feature type="domain" description="Thioredoxin" evidence="1">
    <location>
        <begin position="242"/>
        <end position="398"/>
    </location>
</feature>
<reference evidence="3" key="1">
    <citation type="journal article" date="2019" name="Int. J. Syst. Evol. Microbiol.">
        <title>The Global Catalogue of Microorganisms (GCM) 10K type strain sequencing project: providing services to taxonomists for standard genome sequencing and annotation.</title>
        <authorList>
            <consortium name="The Broad Institute Genomics Platform"/>
            <consortium name="The Broad Institute Genome Sequencing Center for Infectious Disease"/>
            <person name="Wu L."/>
            <person name="Ma J."/>
        </authorList>
    </citation>
    <scope>NUCLEOTIDE SEQUENCE [LARGE SCALE GENOMIC DNA]</scope>
    <source>
        <strain evidence="3">CCUG 61485</strain>
    </source>
</reference>
<dbReference type="EMBL" id="JBHTMY010000002">
    <property type="protein sequence ID" value="MFD1314872.1"/>
    <property type="molecule type" value="Genomic_DNA"/>
</dbReference>
<dbReference type="InterPro" id="IPR050553">
    <property type="entry name" value="Thioredoxin_ResA/DsbE_sf"/>
</dbReference>
<dbReference type="PROSITE" id="PS51257">
    <property type="entry name" value="PROKAR_LIPOPROTEIN"/>
    <property type="match status" value="1"/>
</dbReference>
<dbReference type="GO" id="GO:0140824">
    <property type="term" value="F:thioredoxin-dependent peroxiredoxin activity"/>
    <property type="evidence" value="ECO:0007669"/>
    <property type="project" value="UniProtKB-EC"/>
</dbReference>
<dbReference type="EC" id="1.11.1.24" evidence="2"/>
<dbReference type="RefSeq" id="WP_377176798.1">
    <property type="nucleotide sequence ID" value="NZ_JBHTMY010000002.1"/>
</dbReference>
<dbReference type="PANTHER" id="PTHR42852:SF13">
    <property type="entry name" value="PROTEIN DIPZ"/>
    <property type="match status" value="1"/>
</dbReference>
<proteinExistence type="predicted"/>
<evidence type="ECO:0000259" key="1">
    <source>
        <dbReference type="PROSITE" id="PS51352"/>
    </source>
</evidence>
<dbReference type="PROSITE" id="PS51352">
    <property type="entry name" value="THIOREDOXIN_2"/>
    <property type="match status" value="1"/>
</dbReference>
<dbReference type="Gene3D" id="3.40.30.10">
    <property type="entry name" value="Glutaredoxin"/>
    <property type="match status" value="1"/>
</dbReference>
<organism evidence="2 3">
    <name type="scientific">Namhaeicola litoreus</name>
    <dbReference type="NCBI Taxonomy" id="1052145"/>
    <lineage>
        <taxon>Bacteria</taxon>
        <taxon>Pseudomonadati</taxon>
        <taxon>Bacteroidota</taxon>
        <taxon>Flavobacteriia</taxon>
        <taxon>Flavobacteriales</taxon>
        <taxon>Flavobacteriaceae</taxon>
        <taxon>Namhaeicola</taxon>
    </lineage>
</organism>